<dbReference type="AlphaFoldDB" id="A0A2P2QRS5"/>
<protein>
    <submittedName>
        <fullName evidence="1">Uncharacterized protein</fullName>
    </submittedName>
</protein>
<name>A0A2P2QRS5_RHIMU</name>
<reference evidence="1" key="1">
    <citation type="submission" date="2018-02" db="EMBL/GenBank/DDBJ databases">
        <title>Rhizophora mucronata_Transcriptome.</title>
        <authorList>
            <person name="Meera S.P."/>
            <person name="Sreeshan A."/>
            <person name="Augustine A."/>
        </authorList>
    </citation>
    <scope>NUCLEOTIDE SEQUENCE</scope>
    <source>
        <tissue evidence="1">Leaf</tissue>
    </source>
</reference>
<evidence type="ECO:0000313" key="1">
    <source>
        <dbReference type="EMBL" id="MBX69697.1"/>
    </source>
</evidence>
<dbReference type="EMBL" id="GGEC01089213">
    <property type="protein sequence ID" value="MBX69697.1"/>
    <property type="molecule type" value="Transcribed_RNA"/>
</dbReference>
<sequence>MQGSQNTNSVLNKMCDTPTYRLSNCLDDKKSFSFLI</sequence>
<proteinExistence type="predicted"/>
<organism evidence="1">
    <name type="scientific">Rhizophora mucronata</name>
    <name type="common">Asiatic mangrove</name>
    <dbReference type="NCBI Taxonomy" id="61149"/>
    <lineage>
        <taxon>Eukaryota</taxon>
        <taxon>Viridiplantae</taxon>
        <taxon>Streptophyta</taxon>
        <taxon>Embryophyta</taxon>
        <taxon>Tracheophyta</taxon>
        <taxon>Spermatophyta</taxon>
        <taxon>Magnoliopsida</taxon>
        <taxon>eudicotyledons</taxon>
        <taxon>Gunneridae</taxon>
        <taxon>Pentapetalae</taxon>
        <taxon>rosids</taxon>
        <taxon>fabids</taxon>
        <taxon>Malpighiales</taxon>
        <taxon>Rhizophoraceae</taxon>
        <taxon>Rhizophora</taxon>
    </lineage>
</organism>
<accession>A0A2P2QRS5</accession>